<dbReference type="eggNOG" id="COG0026">
    <property type="taxonomic scope" value="Bacteria"/>
</dbReference>
<evidence type="ECO:0000259" key="5">
    <source>
        <dbReference type="PROSITE" id="PS50975"/>
    </source>
</evidence>
<name>M4V9E8_9BACT</name>
<evidence type="ECO:0000256" key="2">
    <source>
        <dbReference type="ARBA" id="ARBA00022755"/>
    </source>
</evidence>
<dbReference type="UniPathway" id="UPA00074">
    <property type="reaction ID" value="UER00942"/>
</dbReference>
<dbReference type="SUPFAM" id="SSF56059">
    <property type="entry name" value="Glutathione synthetase ATP-binding domain-like"/>
    <property type="match status" value="1"/>
</dbReference>
<dbReference type="OrthoDB" id="9804625at2"/>
<dbReference type="KEGG" id="bex:A11Q_1632"/>
<dbReference type="InterPro" id="IPR054350">
    <property type="entry name" value="PurT/PurK_preATP-grasp"/>
</dbReference>
<keyword evidence="3 4" id="KW-0067">ATP-binding</keyword>
<comment type="function">
    <text evidence="4">Catalyzes the ATP-dependent conversion of 5-aminoimidazole ribonucleotide (AIR) and HCO(3)(-) to N5-carboxyaminoimidazole ribonucleotide (N5-CAIR).</text>
</comment>
<comment type="subunit">
    <text evidence="4">Homodimer.</text>
</comment>
<dbReference type="PROSITE" id="PS50975">
    <property type="entry name" value="ATP_GRASP"/>
    <property type="match status" value="1"/>
</dbReference>
<dbReference type="AlphaFoldDB" id="M4V9E8"/>
<dbReference type="SUPFAM" id="SSF52440">
    <property type="entry name" value="PreATP-grasp domain"/>
    <property type="match status" value="1"/>
</dbReference>
<feature type="binding site" evidence="4">
    <location>
        <position position="192"/>
    </location>
    <ligand>
        <name>ATP</name>
        <dbReference type="ChEBI" id="CHEBI:30616"/>
    </ligand>
</feature>
<dbReference type="HAMAP" id="MF_01928">
    <property type="entry name" value="PurK"/>
    <property type="match status" value="1"/>
</dbReference>
<feature type="binding site" evidence="4">
    <location>
        <begin position="266"/>
        <end position="267"/>
    </location>
    <ligand>
        <name>ATP</name>
        <dbReference type="ChEBI" id="CHEBI:30616"/>
    </ligand>
</feature>
<comment type="catalytic activity">
    <reaction evidence="4">
        <text>5-amino-1-(5-phospho-beta-D-ribosyl)imidazole + hydrogencarbonate + ATP = 5-carboxyamino-1-(5-phospho-D-ribosyl)imidazole + ADP + phosphate + 2 H(+)</text>
        <dbReference type="Rhea" id="RHEA:19317"/>
        <dbReference type="ChEBI" id="CHEBI:15378"/>
        <dbReference type="ChEBI" id="CHEBI:17544"/>
        <dbReference type="ChEBI" id="CHEBI:30616"/>
        <dbReference type="ChEBI" id="CHEBI:43474"/>
        <dbReference type="ChEBI" id="CHEBI:58730"/>
        <dbReference type="ChEBI" id="CHEBI:137981"/>
        <dbReference type="ChEBI" id="CHEBI:456216"/>
        <dbReference type="EC" id="6.3.4.18"/>
    </reaction>
</comment>
<reference evidence="6 7" key="1">
    <citation type="journal article" date="2013" name="ISME J.">
        <title>By their genes ye shall know them: genomic signatures of predatory bacteria.</title>
        <authorList>
            <person name="Pasternak Z."/>
            <person name="Pietrokovski S."/>
            <person name="Rotem O."/>
            <person name="Gophna U."/>
            <person name="Lurie-Weinberger M.N."/>
            <person name="Jurkevitch E."/>
        </authorList>
    </citation>
    <scope>NUCLEOTIDE SEQUENCE [LARGE SCALE GENOMIC DNA]</scope>
    <source>
        <strain evidence="6 7">JSS</strain>
    </source>
</reference>
<feature type="binding site" evidence="4">
    <location>
        <position position="147"/>
    </location>
    <ligand>
        <name>ATP</name>
        <dbReference type="ChEBI" id="CHEBI:30616"/>
    </ligand>
</feature>
<dbReference type="PANTHER" id="PTHR11609">
    <property type="entry name" value="PURINE BIOSYNTHESIS PROTEIN 6/7, PUR6/7"/>
    <property type="match status" value="1"/>
</dbReference>
<dbReference type="InterPro" id="IPR040686">
    <property type="entry name" value="PurK_C"/>
</dbReference>
<dbReference type="Proteomes" id="UP000012040">
    <property type="component" value="Chromosome"/>
</dbReference>
<dbReference type="HOGENOM" id="CLU_011534_0_1_7"/>
<dbReference type="Pfam" id="PF22660">
    <property type="entry name" value="RS_preATP-grasp-like"/>
    <property type="match status" value="1"/>
</dbReference>
<dbReference type="Pfam" id="PF17769">
    <property type="entry name" value="PurK_C"/>
    <property type="match status" value="1"/>
</dbReference>
<evidence type="ECO:0000256" key="3">
    <source>
        <dbReference type="ARBA" id="ARBA00022840"/>
    </source>
</evidence>
<gene>
    <name evidence="4" type="primary">purK</name>
    <name evidence="6" type="ORF">A11Q_1632</name>
</gene>
<dbReference type="InterPro" id="IPR005875">
    <property type="entry name" value="PurK"/>
</dbReference>
<dbReference type="InterPro" id="IPR011761">
    <property type="entry name" value="ATP-grasp"/>
</dbReference>
<dbReference type="InterPro" id="IPR003135">
    <property type="entry name" value="ATP-grasp_carboxylate-amine"/>
</dbReference>
<dbReference type="GO" id="GO:0046872">
    <property type="term" value="F:metal ion binding"/>
    <property type="evidence" value="ECO:0007669"/>
    <property type="project" value="InterPro"/>
</dbReference>
<evidence type="ECO:0000256" key="4">
    <source>
        <dbReference type="HAMAP-Rule" id="MF_01928"/>
    </source>
</evidence>
<comment type="pathway">
    <text evidence="4">Purine metabolism; IMP biosynthesis via de novo pathway; 5-amino-1-(5-phospho-D-ribosyl)imidazole-4-carboxylate from 5-amino-1-(5-phospho-D-ribosyl)imidazole (N5-CAIR route): step 1/2.</text>
</comment>
<keyword evidence="1 4" id="KW-0547">Nucleotide-binding</keyword>
<dbReference type="InterPro" id="IPR016185">
    <property type="entry name" value="PreATP-grasp_dom_sf"/>
</dbReference>
<evidence type="ECO:0000313" key="7">
    <source>
        <dbReference type="Proteomes" id="UP000012040"/>
    </source>
</evidence>
<dbReference type="EC" id="6.3.4.18" evidence="4"/>
<keyword evidence="7" id="KW-1185">Reference proteome</keyword>
<dbReference type="Gene3D" id="3.30.1490.20">
    <property type="entry name" value="ATP-grasp fold, A domain"/>
    <property type="match status" value="1"/>
</dbReference>
<dbReference type="SUPFAM" id="SSF51246">
    <property type="entry name" value="Rudiment single hybrid motif"/>
    <property type="match status" value="1"/>
</dbReference>
<comment type="similarity">
    <text evidence="4">Belongs to the PurK/PurT family.</text>
</comment>
<proteinExistence type="inferred from homology"/>
<keyword evidence="4" id="KW-0436">Ligase</keyword>
<protein>
    <recommendedName>
        <fullName evidence="4">N5-carboxyaminoimidazole ribonucleotide synthase</fullName>
        <shortName evidence="4">N5-CAIR synthase</shortName>
        <ecNumber evidence="4">6.3.4.18</ecNumber>
    </recommendedName>
    <alternativeName>
        <fullName evidence="4">5-(carboxyamino)imidazole ribonucleotide synthetase</fullName>
    </alternativeName>
</protein>
<evidence type="ECO:0000256" key="1">
    <source>
        <dbReference type="ARBA" id="ARBA00022741"/>
    </source>
</evidence>
<comment type="caution">
    <text evidence="4">Lacks conserved residue(s) required for the propagation of feature annotation.</text>
</comment>
<dbReference type="STRING" id="1184267.A11Q_1632"/>
<evidence type="ECO:0000313" key="6">
    <source>
        <dbReference type="EMBL" id="AGH95848.1"/>
    </source>
</evidence>
<feature type="domain" description="ATP-grasp" evidence="5">
    <location>
        <begin position="111"/>
        <end position="296"/>
    </location>
</feature>
<dbReference type="InterPro" id="IPR013815">
    <property type="entry name" value="ATP_grasp_subdomain_1"/>
</dbReference>
<dbReference type="GO" id="GO:0034028">
    <property type="term" value="F:5-(carboxyamino)imidazole ribonucleotide synthase activity"/>
    <property type="evidence" value="ECO:0007669"/>
    <property type="project" value="UniProtKB-UniRule"/>
</dbReference>
<dbReference type="PATRIC" id="fig|1184267.3.peg.1653"/>
<dbReference type="GO" id="GO:0005524">
    <property type="term" value="F:ATP binding"/>
    <property type="evidence" value="ECO:0007669"/>
    <property type="project" value="UniProtKB-UniRule"/>
</dbReference>
<dbReference type="Pfam" id="PF02222">
    <property type="entry name" value="ATP-grasp"/>
    <property type="match status" value="1"/>
</dbReference>
<feature type="binding site" evidence="4">
    <location>
        <begin position="184"/>
        <end position="187"/>
    </location>
    <ligand>
        <name>ATP</name>
        <dbReference type="ChEBI" id="CHEBI:30616"/>
    </ligand>
</feature>
<organism evidence="6 7">
    <name type="scientific">Pseudobdellovibrio exovorus JSS</name>
    <dbReference type="NCBI Taxonomy" id="1184267"/>
    <lineage>
        <taxon>Bacteria</taxon>
        <taxon>Pseudomonadati</taxon>
        <taxon>Bdellovibrionota</taxon>
        <taxon>Bdellovibrionia</taxon>
        <taxon>Bdellovibrionales</taxon>
        <taxon>Pseudobdellovibrionaceae</taxon>
        <taxon>Pseudobdellovibrio</taxon>
    </lineage>
</organism>
<feature type="binding site" evidence="4">
    <location>
        <position position="107"/>
    </location>
    <ligand>
        <name>ATP</name>
        <dbReference type="ChEBI" id="CHEBI:30616"/>
    </ligand>
</feature>
<accession>M4V9E8</accession>
<sequence length="373" mass="42393">MSIHRKTIGILGGGQLARMLVLKAHQMGLHTIVLAEKATDPAVKVCTRWVKGKLDSTKDVRLMARLTDVLTFESDLIPAAFLKKSLHDYRSVKIFPSLSCLAHFQDRLLQKEWLHDYGLPTVEHIKIHSRDEIDLAFEAFQHRVVFKKRTGSYDGNQTFTVRNMPELKAFRKTIKGDEINYIIEPVVNFKSEKALIFARSLTGEIVHLPMIQSVQNNNQCDYVVGPASHPAEKKLRDGIAHFLNDINYVGVITFELFDLGSELVINEIVPRVHNTGHFSQDALSVDQFELHLRCILGMPLPEVKSRFPAFVMVNLLGKSARVPLIKKFPTGSLHWYDKPTSRARRKMGHVNYVGRSKNELLKTALSERRAILI</sequence>
<dbReference type="RefSeq" id="WP_015470338.1">
    <property type="nucleotide sequence ID" value="NC_020813.1"/>
</dbReference>
<dbReference type="GO" id="GO:0006189">
    <property type="term" value="P:'de novo' IMP biosynthetic process"/>
    <property type="evidence" value="ECO:0007669"/>
    <property type="project" value="UniProtKB-UniRule"/>
</dbReference>
<dbReference type="InterPro" id="IPR011054">
    <property type="entry name" value="Rudment_hybrid_motif"/>
</dbReference>
<dbReference type="EMBL" id="CP003537">
    <property type="protein sequence ID" value="AGH95848.1"/>
    <property type="molecule type" value="Genomic_DNA"/>
</dbReference>
<dbReference type="GO" id="GO:0004638">
    <property type="term" value="F:phosphoribosylaminoimidazole carboxylase activity"/>
    <property type="evidence" value="ECO:0007669"/>
    <property type="project" value="InterPro"/>
</dbReference>
<dbReference type="Gene3D" id="3.30.470.20">
    <property type="entry name" value="ATP-grasp fold, B domain"/>
    <property type="match status" value="1"/>
</dbReference>
<keyword evidence="2 4" id="KW-0658">Purine biosynthesis</keyword>
<dbReference type="Gene3D" id="3.40.50.20">
    <property type="match status" value="1"/>
</dbReference>
<dbReference type="PANTHER" id="PTHR11609:SF5">
    <property type="entry name" value="PHOSPHORIBOSYLAMINOIMIDAZOLE CARBOXYLASE"/>
    <property type="match status" value="1"/>
</dbReference>